<organism evidence="1 2">
    <name type="scientific">Ancylobacter rudongensis</name>
    <dbReference type="NCBI Taxonomy" id="177413"/>
    <lineage>
        <taxon>Bacteria</taxon>
        <taxon>Pseudomonadati</taxon>
        <taxon>Pseudomonadota</taxon>
        <taxon>Alphaproteobacteria</taxon>
        <taxon>Hyphomicrobiales</taxon>
        <taxon>Xanthobacteraceae</taxon>
        <taxon>Ancylobacter</taxon>
    </lineage>
</organism>
<dbReference type="Pfam" id="PF05845">
    <property type="entry name" value="PhnH"/>
    <property type="match status" value="1"/>
</dbReference>
<gene>
    <name evidence="1" type="ORF">SAMN05660859_0572</name>
</gene>
<keyword evidence="2" id="KW-1185">Reference proteome</keyword>
<name>A0A1G4PHV3_9HYPH</name>
<dbReference type="InterPro" id="IPR038058">
    <property type="entry name" value="PhnH-like_sp"/>
</dbReference>
<dbReference type="SUPFAM" id="SSF159709">
    <property type="entry name" value="PhnH-like"/>
    <property type="match status" value="1"/>
</dbReference>
<dbReference type="AlphaFoldDB" id="A0A1G4PHV3"/>
<dbReference type="RefSeq" id="WP_091435949.1">
    <property type="nucleotide sequence ID" value="NZ_FMTP01000001.1"/>
</dbReference>
<evidence type="ECO:0000313" key="2">
    <source>
        <dbReference type="Proteomes" id="UP000198889"/>
    </source>
</evidence>
<dbReference type="Gene3D" id="3.40.50.11310">
    <property type="entry name" value="Bacterial phosphonate metabolism protein PhnH"/>
    <property type="match status" value="1"/>
</dbReference>
<reference evidence="2" key="1">
    <citation type="submission" date="2016-10" db="EMBL/GenBank/DDBJ databases">
        <authorList>
            <person name="Varghese N."/>
            <person name="Submissions S."/>
        </authorList>
    </citation>
    <scope>NUCLEOTIDE SEQUENCE [LARGE SCALE GENOMIC DNA]</scope>
    <source>
        <strain evidence="2">CGMCC 1.1761</strain>
    </source>
</reference>
<evidence type="ECO:0000313" key="1">
    <source>
        <dbReference type="EMBL" id="SCW31903.1"/>
    </source>
</evidence>
<proteinExistence type="predicted"/>
<protein>
    <submittedName>
        <fullName evidence="1">Alpha-D-ribose 1-methylphosphonate 5-triphosphate synthase subunit PhnH</fullName>
    </submittedName>
</protein>
<dbReference type="STRING" id="177413.SAMN05660859_0572"/>
<dbReference type="InterPro" id="IPR008772">
    <property type="entry name" value="Phosphonate_metab_PhnH"/>
</dbReference>
<dbReference type="GO" id="GO:0019634">
    <property type="term" value="P:organic phosphonate metabolic process"/>
    <property type="evidence" value="ECO:0007669"/>
    <property type="project" value="InterPro"/>
</dbReference>
<accession>A0A1G4PHV3</accession>
<dbReference type="EMBL" id="FMTP01000001">
    <property type="protein sequence ID" value="SCW31903.1"/>
    <property type="molecule type" value="Genomic_DNA"/>
</dbReference>
<sequence>MSVTTADTSLTSCLANGFTDPVMDGQASFRAAMWALSRPGRVEPIVANLTPPAPLNPEAAALVLALCDYETPLWLDPALARVPEVAAFLRFHTGAPIVENAAEARFALIAEPFDMPDFSDFAQGSPEFPDASATLILQVESFTGGLVLEGPGVKGRAAFGAAPLPADFIARMAANHALFPLGVDLLLAGPGGVAGLPRSVTVKEG</sequence>
<dbReference type="NCBIfam" id="TIGR03292">
    <property type="entry name" value="PhnH_redo"/>
    <property type="match status" value="1"/>
</dbReference>
<dbReference type="PIRSF" id="PIRSF020680">
    <property type="entry name" value="PhnH"/>
    <property type="match status" value="1"/>
</dbReference>
<dbReference type="Proteomes" id="UP000198889">
    <property type="component" value="Unassembled WGS sequence"/>
</dbReference>